<dbReference type="Gramene" id="OIV89752">
    <property type="protein sequence ID" value="OIV89752"/>
    <property type="gene ID" value="TanjilG_02884"/>
</dbReference>
<dbReference type="EMBL" id="KV862246">
    <property type="protein sequence ID" value="OIV89752.1"/>
    <property type="molecule type" value="Genomic_DNA"/>
</dbReference>
<dbReference type="PANTHER" id="PTHR15074:SF0">
    <property type="entry name" value="METHYL-CPG-BINDING DOMAIN PROTEIN 4-LIKE PROTEIN"/>
    <property type="match status" value="1"/>
</dbReference>
<gene>
    <name evidence="3" type="ORF">TanjilG_02884</name>
</gene>
<keyword evidence="4" id="KW-1185">Reference proteome</keyword>
<dbReference type="AlphaFoldDB" id="A0A4P1QNZ3"/>
<protein>
    <submittedName>
        <fullName evidence="3">Uncharacterized protein</fullName>
    </submittedName>
</protein>
<evidence type="ECO:0000256" key="2">
    <source>
        <dbReference type="ARBA" id="ARBA00023242"/>
    </source>
</evidence>
<dbReference type="InterPro" id="IPR045138">
    <property type="entry name" value="MeCP2/MBD4"/>
</dbReference>
<evidence type="ECO:0000313" key="3">
    <source>
        <dbReference type="EMBL" id="OIV89752.1"/>
    </source>
</evidence>
<sequence length="273" mass="31226">MKRKEDENASKNTITDSRKMRTPDVKYVSAYFNTVGGNNVVVIPKRKSNEIEMIDTHNDMKSLNSLPSELRSDAYRRKADNNTWKPPKSLFRFEPLLQEYYVYDPWRVLVVSVLLNRTTGVQHEQELRGLEAQVCDVRQLGWPRYKHEQELRGLEAQVCDVGSKYCKMDGKLDIIQRYSTTMLGSFVEERLQAAKSCMLSRLAGCHPTRFYPDAGKLCQREALSCQELHAAEASTAHTEEEGGWLKDVLATLDAHDAMVEDKLNEGQTHDLVL</sequence>
<keyword evidence="2" id="KW-0539">Nucleus</keyword>
<dbReference type="GO" id="GO:0005634">
    <property type="term" value="C:nucleus"/>
    <property type="evidence" value="ECO:0007669"/>
    <property type="project" value="UniProtKB-SubCell"/>
</dbReference>
<dbReference type="PANTHER" id="PTHR15074">
    <property type="entry name" value="METHYL-CPG-BINDING PROTEIN"/>
    <property type="match status" value="1"/>
</dbReference>
<reference evidence="3 4" key="1">
    <citation type="journal article" date="2017" name="Plant Biotechnol. J.">
        <title>A comprehensive draft genome sequence for lupin (Lupinus angustifolius), an emerging health food: insights into plant-microbe interactions and legume evolution.</title>
        <authorList>
            <person name="Hane J.K."/>
            <person name="Ming Y."/>
            <person name="Kamphuis L.G."/>
            <person name="Nelson M.N."/>
            <person name="Garg G."/>
            <person name="Atkins C.A."/>
            <person name="Bayer P.E."/>
            <person name="Bravo A."/>
            <person name="Bringans S."/>
            <person name="Cannon S."/>
            <person name="Edwards D."/>
            <person name="Foley R."/>
            <person name="Gao L.L."/>
            <person name="Harrison M.J."/>
            <person name="Huang W."/>
            <person name="Hurgobin B."/>
            <person name="Li S."/>
            <person name="Liu C.W."/>
            <person name="McGrath A."/>
            <person name="Morahan G."/>
            <person name="Murray J."/>
            <person name="Weller J."/>
            <person name="Jian J."/>
            <person name="Singh K.B."/>
        </authorList>
    </citation>
    <scope>NUCLEOTIDE SEQUENCE [LARGE SCALE GENOMIC DNA]</scope>
    <source>
        <strain evidence="4">cv. Tanjil</strain>
        <tissue evidence="3">Whole plant</tissue>
    </source>
</reference>
<evidence type="ECO:0000313" key="4">
    <source>
        <dbReference type="Proteomes" id="UP000188354"/>
    </source>
</evidence>
<accession>A0A4P1QNZ3</accession>
<dbReference type="Gene3D" id="1.10.340.30">
    <property type="entry name" value="Hypothetical protein, domain 2"/>
    <property type="match status" value="1"/>
</dbReference>
<dbReference type="Proteomes" id="UP000188354">
    <property type="component" value="Unassembled WGS sequence"/>
</dbReference>
<dbReference type="STRING" id="3871.A0A4P1QNZ3"/>
<dbReference type="GO" id="GO:0003677">
    <property type="term" value="F:DNA binding"/>
    <property type="evidence" value="ECO:0007669"/>
    <property type="project" value="InterPro"/>
</dbReference>
<name>A0A4P1QNZ3_LUPAN</name>
<evidence type="ECO:0000256" key="1">
    <source>
        <dbReference type="ARBA" id="ARBA00004123"/>
    </source>
</evidence>
<organism evidence="3 4">
    <name type="scientific">Lupinus angustifolius</name>
    <name type="common">Narrow-leaved blue lupine</name>
    <dbReference type="NCBI Taxonomy" id="3871"/>
    <lineage>
        <taxon>Eukaryota</taxon>
        <taxon>Viridiplantae</taxon>
        <taxon>Streptophyta</taxon>
        <taxon>Embryophyta</taxon>
        <taxon>Tracheophyta</taxon>
        <taxon>Spermatophyta</taxon>
        <taxon>Magnoliopsida</taxon>
        <taxon>eudicotyledons</taxon>
        <taxon>Gunneridae</taxon>
        <taxon>Pentapetalae</taxon>
        <taxon>rosids</taxon>
        <taxon>fabids</taxon>
        <taxon>Fabales</taxon>
        <taxon>Fabaceae</taxon>
        <taxon>Papilionoideae</taxon>
        <taxon>50 kb inversion clade</taxon>
        <taxon>genistoids sensu lato</taxon>
        <taxon>core genistoids</taxon>
        <taxon>Genisteae</taxon>
        <taxon>Lupinus</taxon>
    </lineage>
</organism>
<proteinExistence type="predicted"/>
<comment type="subcellular location">
    <subcellularLocation>
        <location evidence="1">Nucleus</location>
    </subcellularLocation>
</comment>